<dbReference type="InterPro" id="IPR023211">
    <property type="entry name" value="DNA_pol_palm_dom_sf"/>
</dbReference>
<keyword evidence="4 7" id="KW-0239">DNA-directed DNA polymerase</keyword>
<keyword evidence="5 7" id="KW-0238">DNA-binding</keyword>
<feature type="domain" description="DNA polymerase II insertion" evidence="10">
    <location>
        <begin position="43"/>
        <end position="103"/>
    </location>
</feature>
<feature type="domain" description="DNA-directed DNA polymerase family B multifunctional" evidence="8">
    <location>
        <begin position="364"/>
        <end position="759"/>
    </location>
</feature>
<gene>
    <name evidence="11" type="ORF">F5I99_04705</name>
</gene>
<dbReference type="GO" id="GO:0000166">
    <property type="term" value="F:nucleotide binding"/>
    <property type="evidence" value="ECO:0007669"/>
    <property type="project" value="InterPro"/>
</dbReference>
<accession>A0A5J6LC23</accession>
<keyword evidence="3 7" id="KW-0548">Nucleotidyltransferase</keyword>
<dbReference type="GO" id="GO:0008296">
    <property type="term" value="F:3'-5'-DNA exonuclease activity"/>
    <property type="evidence" value="ECO:0007669"/>
    <property type="project" value="TreeGrafter"/>
</dbReference>
<comment type="similarity">
    <text evidence="1 7">Belongs to the DNA polymerase type-B family.</text>
</comment>
<dbReference type="EMBL" id="CP044222">
    <property type="protein sequence ID" value="QEW05841.1"/>
    <property type="molecule type" value="Genomic_DNA"/>
</dbReference>
<dbReference type="Gene3D" id="3.90.1600.10">
    <property type="entry name" value="Palm domain of DNA polymerase"/>
    <property type="match status" value="2"/>
</dbReference>
<dbReference type="GO" id="GO:0045004">
    <property type="term" value="P:DNA replication proofreading"/>
    <property type="evidence" value="ECO:0007669"/>
    <property type="project" value="TreeGrafter"/>
</dbReference>
<dbReference type="InterPro" id="IPR017964">
    <property type="entry name" value="DNA-dir_DNA_pol_B_CS"/>
</dbReference>
<evidence type="ECO:0000256" key="2">
    <source>
        <dbReference type="ARBA" id="ARBA00022679"/>
    </source>
</evidence>
<dbReference type="Pfam" id="PF03104">
    <property type="entry name" value="DNA_pol_B_exo1"/>
    <property type="match status" value="1"/>
</dbReference>
<dbReference type="GO" id="GO:0009432">
    <property type="term" value="P:SOS response"/>
    <property type="evidence" value="ECO:0007669"/>
    <property type="project" value="TreeGrafter"/>
</dbReference>
<dbReference type="Gene3D" id="3.30.420.10">
    <property type="entry name" value="Ribonuclease H-like superfamily/Ribonuclease H"/>
    <property type="match status" value="1"/>
</dbReference>
<keyword evidence="2 7" id="KW-0808">Transferase</keyword>
<dbReference type="FunFam" id="3.90.1600.10:FF:000030">
    <property type="entry name" value="DNA polymerase II"/>
    <property type="match status" value="1"/>
</dbReference>
<dbReference type="Gene3D" id="2.40.50.590">
    <property type="match status" value="2"/>
</dbReference>
<evidence type="ECO:0000256" key="3">
    <source>
        <dbReference type="ARBA" id="ARBA00022695"/>
    </source>
</evidence>
<keyword evidence="7" id="KW-0235">DNA replication</keyword>
<dbReference type="CDD" id="cd05537">
    <property type="entry name" value="POLBc_Pol_II"/>
    <property type="match status" value="1"/>
</dbReference>
<dbReference type="InterPro" id="IPR012337">
    <property type="entry name" value="RNaseH-like_sf"/>
</dbReference>
<dbReference type="InterPro" id="IPR055208">
    <property type="entry name" value="PolB_insertion"/>
</dbReference>
<dbReference type="PROSITE" id="PS00116">
    <property type="entry name" value="DNA_POLYMERASE_B"/>
    <property type="match status" value="1"/>
</dbReference>
<evidence type="ECO:0000256" key="5">
    <source>
        <dbReference type="ARBA" id="ARBA00023125"/>
    </source>
</evidence>
<dbReference type="InterPro" id="IPR006172">
    <property type="entry name" value="DNA-dir_DNA_pol_B"/>
</dbReference>
<dbReference type="InterPro" id="IPR043502">
    <property type="entry name" value="DNA/RNA_pol_sf"/>
</dbReference>
<sequence length="783" mass="88284">MSDSIQGFPLTRHQRDTPEGIELSYWLVSAQGAKRVSLPGQEAVLFVQQQDQSTIAQQLQDLHGWRWQNLELKNLLEQPVAALYCRSLTTWHTLVERLKGSGIVMMEEDIRPADRYLMERYIFAGAAWVEAGAKSRLIPIDIQPAFRVLSLDIETTMKADRVLSIALQSENYERVLMLGPALGSEEPHSVITYCADEKRLLQQFVVAVQDFDPDILIGWNVIGFDLRVLQRRAEVLGVRMQLGRDRQALRVGSYGQNRHYARLTGRVVLDGIDTLKGATWQFERYNLEYVAQTLLGRGKAIDSVNDRGQEIQRLFAEDQPALAHYNLEDCRLVSEIFAKAGLIDYLTERTRLTGLALDKVGGSSQAFDNLYLPALHRAGYVAPEYASGQTGDHVPGGHVMESVPGLYRNVLVLDFKSLYPSIIRTFQIDPLGLTLGLNQQESTADNTVPGFLGAAFSREQAILPGIIEHLWQARDRAKQEGNAALSQAIKIQMNACYGVLGSDVCRFYDQRLSASITMRGHEILTETAAQIETAFGYKVIYGDTDSVFVWLGDDLPAEQADAQGPRLAEALNHWWQDKLQQTYGLSSALELQYETCYLRFLMPRMRDSELGSKKRYAGLRQAADGSDLLVFKGLEQVRSDWTRLARDFQQALFAQIFADQPCEALIKSRVAELLAGERDAELVYHRRLRRPLDSYQRNVPPHVRAARQLCQWYRDQGLPAPLQQGDTITYVMSVNGPEAAEIQASAIDYQHYIDKQLRPVADSILPFVGLQFDDLTRPQLSLF</sequence>
<evidence type="ECO:0000256" key="6">
    <source>
        <dbReference type="ARBA" id="ARBA00049244"/>
    </source>
</evidence>
<dbReference type="InterPro" id="IPR036397">
    <property type="entry name" value="RNaseH_sf"/>
</dbReference>
<dbReference type="InterPro" id="IPR050240">
    <property type="entry name" value="DNA_pol_type-B"/>
</dbReference>
<evidence type="ECO:0000313" key="12">
    <source>
        <dbReference type="Proteomes" id="UP000325606"/>
    </source>
</evidence>
<dbReference type="NCBIfam" id="NF004421">
    <property type="entry name" value="PRK05762.1-2"/>
    <property type="match status" value="1"/>
</dbReference>
<dbReference type="RefSeq" id="WP_151053883.1">
    <property type="nucleotide sequence ID" value="NZ_CP044222.1"/>
</dbReference>
<organism evidence="11 12">
    <name type="scientific">Nitrincola iocasae</name>
    <dbReference type="NCBI Taxonomy" id="2614693"/>
    <lineage>
        <taxon>Bacteria</taxon>
        <taxon>Pseudomonadati</taxon>
        <taxon>Pseudomonadota</taxon>
        <taxon>Gammaproteobacteria</taxon>
        <taxon>Oceanospirillales</taxon>
        <taxon>Oceanospirillaceae</taxon>
        <taxon>Nitrincola</taxon>
    </lineage>
</organism>
<evidence type="ECO:0000259" key="10">
    <source>
        <dbReference type="Pfam" id="PF22587"/>
    </source>
</evidence>
<feature type="domain" description="DNA-directed DNA polymerase family B exonuclease" evidence="9">
    <location>
        <begin position="135"/>
        <end position="290"/>
    </location>
</feature>
<proteinExistence type="inferred from homology"/>
<comment type="catalytic activity">
    <reaction evidence="6 7">
        <text>DNA(n) + a 2'-deoxyribonucleoside 5'-triphosphate = DNA(n+1) + diphosphate</text>
        <dbReference type="Rhea" id="RHEA:22508"/>
        <dbReference type="Rhea" id="RHEA-COMP:17339"/>
        <dbReference type="Rhea" id="RHEA-COMP:17340"/>
        <dbReference type="ChEBI" id="CHEBI:33019"/>
        <dbReference type="ChEBI" id="CHEBI:61560"/>
        <dbReference type="ChEBI" id="CHEBI:173112"/>
        <dbReference type="EC" id="2.7.7.7"/>
    </reaction>
</comment>
<evidence type="ECO:0000256" key="4">
    <source>
        <dbReference type="ARBA" id="ARBA00022932"/>
    </source>
</evidence>
<dbReference type="Pfam" id="PF22587">
    <property type="entry name" value="DNApolII_insertion"/>
    <property type="match status" value="1"/>
</dbReference>
<dbReference type="InterPro" id="IPR042087">
    <property type="entry name" value="DNA_pol_B_thumb"/>
</dbReference>
<dbReference type="Proteomes" id="UP000325606">
    <property type="component" value="Chromosome"/>
</dbReference>
<evidence type="ECO:0000256" key="7">
    <source>
        <dbReference type="RuleBase" id="RU000442"/>
    </source>
</evidence>
<reference evidence="11 12" key="1">
    <citation type="submission" date="2019-09" db="EMBL/GenBank/DDBJ databases">
        <title>Nitrincola iocasae sp. nov., a bacterium isolated from the sediment collected at a cold seep field in South China Sea.</title>
        <authorList>
            <person name="Zhang H."/>
            <person name="Wang H."/>
            <person name="Li C."/>
        </authorList>
    </citation>
    <scope>NUCLEOTIDE SEQUENCE [LARGE SCALE GENOMIC DNA]</scope>
    <source>
        <strain evidence="11 12">KXZD1103</strain>
    </source>
</reference>
<dbReference type="InterPro" id="IPR006134">
    <property type="entry name" value="DNA-dir_DNA_pol_B_multi_dom"/>
</dbReference>
<dbReference type="EC" id="2.7.7.7" evidence="7"/>
<dbReference type="CDD" id="cd05784">
    <property type="entry name" value="DNA_polB_II_exo"/>
    <property type="match status" value="1"/>
</dbReference>
<name>A0A5J6LC23_9GAMM</name>
<dbReference type="KEGG" id="nik:F5I99_04705"/>
<dbReference type="InterPro" id="IPR006133">
    <property type="entry name" value="DNA-dir_DNA_pol_B_exonuc"/>
</dbReference>
<dbReference type="PANTHER" id="PTHR10322">
    <property type="entry name" value="DNA POLYMERASE CATALYTIC SUBUNIT"/>
    <property type="match status" value="1"/>
</dbReference>
<dbReference type="Pfam" id="PF00136">
    <property type="entry name" value="DNA_pol_B"/>
    <property type="match status" value="1"/>
</dbReference>
<evidence type="ECO:0000259" key="9">
    <source>
        <dbReference type="Pfam" id="PF03104"/>
    </source>
</evidence>
<dbReference type="SUPFAM" id="SSF53098">
    <property type="entry name" value="Ribonuclease H-like"/>
    <property type="match status" value="1"/>
</dbReference>
<dbReference type="PRINTS" id="PR00106">
    <property type="entry name" value="DNAPOLB"/>
</dbReference>
<keyword evidence="12" id="KW-1185">Reference proteome</keyword>
<dbReference type="AlphaFoldDB" id="A0A5J6LC23"/>
<dbReference type="PANTHER" id="PTHR10322:SF23">
    <property type="entry name" value="DNA POLYMERASE DELTA CATALYTIC SUBUNIT"/>
    <property type="match status" value="1"/>
</dbReference>
<evidence type="ECO:0000256" key="1">
    <source>
        <dbReference type="ARBA" id="ARBA00005755"/>
    </source>
</evidence>
<dbReference type="Pfam" id="PF21474">
    <property type="entry name" value="DNApolII_N"/>
    <property type="match status" value="1"/>
</dbReference>
<dbReference type="Gene3D" id="1.10.132.60">
    <property type="entry name" value="DNA polymerase family B, C-terminal domain"/>
    <property type="match status" value="1"/>
</dbReference>
<dbReference type="SMART" id="SM00486">
    <property type="entry name" value="POLBc"/>
    <property type="match status" value="1"/>
</dbReference>
<evidence type="ECO:0000259" key="8">
    <source>
        <dbReference type="Pfam" id="PF00136"/>
    </source>
</evidence>
<dbReference type="GO" id="GO:0003677">
    <property type="term" value="F:DNA binding"/>
    <property type="evidence" value="ECO:0007669"/>
    <property type="project" value="UniProtKB-KW"/>
</dbReference>
<dbReference type="SUPFAM" id="SSF56672">
    <property type="entry name" value="DNA/RNA polymerases"/>
    <property type="match status" value="1"/>
</dbReference>
<evidence type="ECO:0000313" key="11">
    <source>
        <dbReference type="EMBL" id="QEW05841.1"/>
    </source>
</evidence>
<dbReference type="GO" id="GO:0003887">
    <property type="term" value="F:DNA-directed DNA polymerase activity"/>
    <property type="evidence" value="ECO:0007669"/>
    <property type="project" value="UniProtKB-KW"/>
</dbReference>
<protein>
    <recommendedName>
        <fullName evidence="7">DNA polymerase</fullName>
        <ecNumber evidence="7">2.7.7.7</ecNumber>
    </recommendedName>
</protein>